<keyword evidence="2 7" id="KW-1133">Transmembrane helix</keyword>
<evidence type="ECO:0000256" key="4">
    <source>
        <dbReference type="ARBA" id="ARBA00029447"/>
    </source>
</evidence>
<feature type="domain" description="HAMP" evidence="9">
    <location>
        <begin position="211"/>
        <end position="263"/>
    </location>
</feature>
<evidence type="ECO:0000256" key="6">
    <source>
        <dbReference type="SAM" id="Coils"/>
    </source>
</evidence>
<protein>
    <submittedName>
        <fullName evidence="10">Methyl-accepting chemotaxis protein</fullName>
    </submittedName>
</protein>
<feature type="domain" description="Methyl-accepting transducer" evidence="8">
    <location>
        <begin position="268"/>
        <end position="504"/>
    </location>
</feature>
<keyword evidence="11" id="KW-1185">Reference proteome</keyword>
<proteinExistence type="inferred from homology"/>
<evidence type="ECO:0000256" key="7">
    <source>
        <dbReference type="SAM" id="Phobius"/>
    </source>
</evidence>
<dbReference type="SUPFAM" id="SSF58104">
    <property type="entry name" value="Methyl-accepting chemotaxis protein (MCP) signaling domain"/>
    <property type="match status" value="1"/>
</dbReference>
<name>A0ABS5TX26_9CELL</name>
<dbReference type="Proteomes" id="UP000722125">
    <property type="component" value="Unassembled WGS sequence"/>
</dbReference>
<dbReference type="SMART" id="SM00283">
    <property type="entry name" value="MA"/>
    <property type="match status" value="1"/>
</dbReference>
<keyword evidence="6" id="KW-0175">Coiled coil</keyword>
<comment type="caution">
    <text evidence="10">The sequence shown here is derived from an EMBL/GenBank/DDBJ whole genome shotgun (WGS) entry which is preliminary data.</text>
</comment>
<dbReference type="SMART" id="SM00304">
    <property type="entry name" value="HAMP"/>
    <property type="match status" value="2"/>
</dbReference>
<feature type="coiled-coil region" evidence="6">
    <location>
        <begin position="159"/>
        <end position="186"/>
    </location>
</feature>
<evidence type="ECO:0000313" key="10">
    <source>
        <dbReference type="EMBL" id="MBT0993652.1"/>
    </source>
</evidence>
<gene>
    <name evidence="10" type="ORF">KIN34_05050</name>
</gene>
<evidence type="ECO:0000256" key="1">
    <source>
        <dbReference type="ARBA" id="ARBA00022692"/>
    </source>
</evidence>
<evidence type="ECO:0000256" key="3">
    <source>
        <dbReference type="ARBA" id="ARBA00023224"/>
    </source>
</evidence>
<keyword evidence="7" id="KW-0472">Membrane</keyword>
<reference evidence="10 11" key="1">
    <citation type="submission" date="2021-05" db="EMBL/GenBank/DDBJ databases">
        <title>Description of Cellulomonas sp. DKR-3 sp. nov.</title>
        <authorList>
            <person name="Dahal R.H."/>
            <person name="Chaudhary D.K."/>
        </authorList>
    </citation>
    <scope>NUCLEOTIDE SEQUENCE [LARGE SCALE GENOMIC DNA]</scope>
    <source>
        <strain evidence="10 11">DKR-3</strain>
    </source>
</reference>
<dbReference type="InterPro" id="IPR004089">
    <property type="entry name" value="MCPsignal_dom"/>
</dbReference>
<dbReference type="EMBL" id="JAHBOH010000001">
    <property type="protein sequence ID" value="MBT0993652.1"/>
    <property type="molecule type" value="Genomic_DNA"/>
</dbReference>
<organism evidence="10 11">
    <name type="scientific">Cellulomonas fulva</name>
    <dbReference type="NCBI Taxonomy" id="2835530"/>
    <lineage>
        <taxon>Bacteria</taxon>
        <taxon>Bacillati</taxon>
        <taxon>Actinomycetota</taxon>
        <taxon>Actinomycetes</taxon>
        <taxon>Micrococcales</taxon>
        <taxon>Cellulomonadaceae</taxon>
        <taxon>Cellulomonas</taxon>
    </lineage>
</organism>
<evidence type="ECO:0000256" key="2">
    <source>
        <dbReference type="ARBA" id="ARBA00022989"/>
    </source>
</evidence>
<dbReference type="PROSITE" id="PS50885">
    <property type="entry name" value="HAMP"/>
    <property type="match status" value="1"/>
</dbReference>
<comment type="similarity">
    <text evidence="4">Belongs to the methyl-accepting chemotaxis (MCP) protein family.</text>
</comment>
<dbReference type="InterPro" id="IPR003660">
    <property type="entry name" value="HAMP_dom"/>
</dbReference>
<keyword evidence="3 5" id="KW-0807">Transducer</keyword>
<keyword evidence="1 7" id="KW-0812">Transmembrane</keyword>
<dbReference type="PANTHER" id="PTHR32089:SF112">
    <property type="entry name" value="LYSOZYME-LIKE PROTEIN-RELATED"/>
    <property type="match status" value="1"/>
</dbReference>
<dbReference type="PANTHER" id="PTHR32089">
    <property type="entry name" value="METHYL-ACCEPTING CHEMOTAXIS PROTEIN MCPB"/>
    <property type="match status" value="1"/>
</dbReference>
<evidence type="ECO:0000313" key="11">
    <source>
        <dbReference type="Proteomes" id="UP000722125"/>
    </source>
</evidence>
<feature type="transmembrane region" description="Helical" evidence="7">
    <location>
        <begin position="187"/>
        <end position="206"/>
    </location>
</feature>
<dbReference type="Pfam" id="PF00015">
    <property type="entry name" value="MCPsignal"/>
    <property type="match status" value="1"/>
</dbReference>
<sequence>MSLVFGLMTAAIVAAIALGVVTAQTQRAYAQSIAQADRIVRLAEEARFQIADATGWQGLVVADVAALGPQDALADDSYNRGSLLETEDAVRTWLADLDTTGATPAEQTAFAGLDGAWESFFAGDDEVVALLATGDPADYRAALTSINEGAAGASYDEVLDLAETAQSSARERVEVLRDEQRAAQERGTLVLVVVGLLTAAFATYAARKVTRDVARPAARIREVALALAQGDLTQRTGLTGGGEISLAGAAIDGAMESVAALVGKVARTADRTTGTAGELREVSSTGARAARETSAQIGVVAAAADQVSRNVQAVAAGAEQMGASIREIAQNATQAAKVAGQATTVAASTNDTVTRLGVSSQEIGNVVKVITSIAEQTNLLALNATIEAARAGEAGKGFAVVAGEVKELANETARATEDIARRVEAIQHDSSGAAAAIDEISAIIASINDYQLTIASAVEEQTATTNEMSRGVAEAAQGAGEIAASITGVATAADASSQALAEVDEHMDGVVALAGDMSGTIAAFRL</sequence>
<dbReference type="PRINTS" id="PR00260">
    <property type="entry name" value="CHEMTRNSDUCR"/>
</dbReference>
<evidence type="ECO:0000256" key="5">
    <source>
        <dbReference type="PROSITE-ProRule" id="PRU00284"/>
    </source>
</evidence>
<dbReference type="InterPro" id="IPR004090">
    <property type="entry name" value="Chemotax_Me-accpt_rcpt"/>
</dbReference>
<evidence type="ECO:0000259" key="8">
    <source>
        <dbReference type="PROSITE" id="PS50111"/>
    </source>
</evidence>
<dbReference type="PROSITE" id="PS50111">
    <property type="entry name" value="CHEMOTAXIS_TRANSDUC_2"/>
    <property type="match status" value="1"/>
</dbReference>
<accession>A0ABS5TX26</accession>
<dbReference type="Gene3D" id="1.10.287.950">
    <property type="entry name" value="Methyl-accepting chemotaxis protein"/>
    <property type="match status" value="1"/>
</dbReference>
<evidence type="ECO:0000259" key="9">
    <source>
        <dbReference type="PROSITE" id="PS50885"/>
    </source>
</evidence>